<organism evidence="1">
    <name type="scientific">marine sediment metagenome</name>
    <dbReference type="NCBI Taxonomy" id="412755"/>
    <lineage>
        <taxon>unclassified sequences</taxon>
        <taxon>metagenomes</taxon>
        <taxon>ecological metagenomes</taxon>
    </lineage>
</organism>
<accession>A0A0F9BPU7</accession>
<gene>
    <name evidence="1" type="ORF">LCGC14_2701740</name>
</gene>
<feature type="non-terminal residue" evidence="1">
    <location>
        <position position="158"/>
    </location>
</feature>
<protein>
    <submittedName>
        <fullName evidence="1">Uncharacterized protein</fullName>
    </submittedName>
</protein>
<dbReference type="EMBL" id="LAZR01048161">
    <property type="protein sequence ID" value="KKK92559.1"/>
    <property type="molecule type" value="Genomic_DNA"/>
</dbReference>
<comment type="caution">
    <text evidence="1">The sequence shown here is derived from an EMBL/GenBank/DDBJ whole genome shotgun (WGS) entry which is preliminary data.</text>
</comment>
<evidence type="ECO:0000313" key="1">
    <source>
        <dbReference type="EMBL" id="KKK92559.1"/>
    </source>
</evidence>
<dbReference type="AlphaFoldDB" id="A0A0F9BPU7"/>
<sequence length="158" mass="15713">MATATNTTEALRFANESPGISGTASFDAEVALTLEQIVSAGTEEEVTASFADHILRAAAFSCDQDAVVQALGTRYAITGGVAGPPGTLITGGDDLTTIVFPGDLVRVEGSTGNDGVYQVETVTAVAGGTITVANGRTLVAAGDGTVARVASAGPTSYS</sequence>
<name>A0A0F9BPU7_9ZZZZ</name>
<proteinExistence type="predicted"/>
<reference evidence="1" key="1">
    <citation type="journal article" date="2015" name="Nature">
        <title>Complex archaea that bridge the gap between prokaryotes and eukaryotes.</title>
        <authorList>
            <person name="Spang A."/>
            <person name="Saw J.H."/>
            <person name="Jorgensen S.L."/>
            <person name="Zaremba-Niedzwiedzka K."/>
            <person name="Martijn J."/>
            <person name="Lind A.E."/>
            <person name="van Eijk R."/>
            <person name="Schleper C."/>
            <person name="Guy L."/>
            <person name="Ettema T.J."/>
        </authorList>
    </citation>
    <scope>NUCLEOTIDE SEQUENCE</scope>
</reference>